<dbReference type="AlphaFoldDB" id="A0A1M5DIE9"/>
<dbReference type="PANTHER" id="PTHR46343:SF2">
    <property type="entry name" value="SUSHI_VON WILLEBRAND FACTOR TYPE A_EGF_PENTRAXIN DOMAIN-CONTAINING 1"/>
    <property type="match status" value="1"/>
</dbReference>
<evidence type="ECO:0000313" key="4">
    <source>
        <dbReference type="EMBL" id="SHF66753.1"/>
    </source>
</evidence>
<keyword evidence="5" id="KW-1185">Reference proteome</keyword>
<evidence type="ECO:0000256" key="2">
    <source>
        <dbReference type="SAM" id="SignalP"/>
    </source>
</evidence>
<organism evidence="4 5">
    <name type="scientific">Mariniphaga anaerophila</name>
    <dbReference type="NCBI Taxonomy" id="1484053"/>
    <lineage>
        <taxon>Bacteria</taxon>
        <taxon>Pseudomonadati</taxon>
        <taxon>Bacteroidota</taxon>
        <taxon>Bacteroidia</taxon>
        <taxon>Marinilabiliales</taxon>
        <taxon>Prolixibacteraceae</taxon>
        <taxon>Mariniphaga</taxon>
    </lineage>
</organism>
<dbReference type="InterPro" id="IPR043555">
    <property type="entry name" value="SRPX-like"/>
</dbReference>
<dbReference type="Pfam" id="PF02494">
    <property type="entry name" value="HYR"/>
    <property type="match status" value="2"/>
</dbReference>
<dbReference type="Proteomes" id="UP000184164">
    <property type="component" value="Unassembled WGS sequence"/>
</dbReference>
<dbReference type="PANTHER" id="PTHR46343">
    <property type="entry name" value="HYR DOMAIN-CONTAINING PROTEIN"/>
    <property type="match status" value="1"/>
</dbReference>
<accession>A0A1M5DIE9</accession>
<protein>
    <submittedName>
        <fullName evidence="4">HYR domain-containing protein</fullName>
    </submittedName>
</protein>
<dbReference type="EMBL" id="FQUM01000007">
    <property type="protein sequence ID" value="SHF66753.1"/>
    <property type="molecule type" value="Genomic_DNA"/>
</dbReference>
<keyword evidence="2" id="KW-0732">Signal</keyword>
<feature type="domain" description="HYR" evidence="3">
    <location>
        <begin position="452"/>
        <end position="543"/>
    </location>
</feature>
<evidence type="ECO:0000313" key="5">
    <source>
        <dbReference type="Proteomes" id="UP000184164"/>
    </source>
</evidence>
<dbReference type="RefSeq" id="WP_139249733.1">
    <property type="nucleotide sequence ID" value="NZ_FQUM01000007.1"/>
</dbReference>
<dbReference type="InterPro" id="IPR003410">
    <property type="entry name" value="HYR_dom"/>
</dbReference>
<dbReference type="OrthoDB" id="1112978at2"/>
<feature type="non-terminal residue" evidence="4">
    <location>
        <position position="675"/>
    </location>
</feature>
<reference evidence="4 5" key="1">
    <citation type="submission" date="2016-11" db="EMBL/GenBank/DDBJ databases">
        <authorList>
            <person name="Jaros S."/>
            <person name="Januszkiewicz K."/>
            <person name="Wedrychowicz H."/>
        </authorList>
    </citation>
    <scope>NUCLEOTIDE SEQUENCE [LARGE SCALE GENOMIC DNA]</scope>
    <source>
        <strain evidence="4 5">DSM 26910</strain>
    </source>
</reference>
<feature type="chain" id="PRO_5012793300" evidence="2">
    <location>
        <begin position="21"/>
        <end position="675"/>
    </location>
</feature>
<feature type="domain" description="HYR" evidence="3">
    <location>
        <begin position="241"/>
        <end position="323"/>
    </location>
</feature>
<proteinExistence type="predicted"/>
<dbReference type="PROSITE" id="PS50825">
    <property type="entry name" value="HYR"/>
    <property type="match status" value="2"/>
</dbReference>
<gene>
    <name evidence="4" type="ORF">SAMN05444274_107115</name>
</gene>
<evidence type="ECO:0000259" key="3">
    <source>
        <dbReference type="PROSITE" id="PS50825"/>
    </source>
</evidence>
<name>A0A1M5DIE9_9BACT</name>
<keyword evidence="1" id="KW-0677">Repeat</keyword>
<dbReference type="STRING" id="1484053.SAMN05444274_107115"/>
<feature type="signal peptide" evidence="2">
    <location>
        <begin position="1"/>
        <end position="20"/>
    </location>
</feature>
<evidence type="ECO:0000256" key="1">
    <source>
        <dbReference type="ARBA" id="ARBA00022737"/>
    </source>
</evidence>
<sequence length="675" mass="71675">MRKFYLLLPFFLLFSAFSFGQESNRINDGSPGFYDSLKGKTLPLFTKSATIGTKSAMAADEALVYVDYALANDGVVDGLTALGYTVTIASSWNDFSTQLASGDFGIAVAFAQDNGAFGNGFDVAAAENYISSGGKMVFATWNSGDEPIANLFEAHLTGNSNRNTVSITDTDIASGITNPFSLANPGWGIYSLGLEPLGGGEMLATFENGEAAMVLGNSGQTIMLGYLSDTPPAAERQAIFENVVKKLAGLCNEDIVVDNDEGQCGAVVTYDAPTADGAVVTQIDDSGFVSGDEFPVGETTQEFEFDYGGGDKDTCSFTVTVNDVEFPVIDCPANIVIENDPGEGGAVVWYSATQNFTGEFAPENWTLETNGGNGDVDLSEAPGKITLWGSDGDSGSEIFTEYKITIPADGSMSFTWNYLTLDEDGPSFDPFGYSVNGNYMQLSYDEGGIMQEDSETIALNAGDEFSFFVWTEDDVAGAGSSAVIDFVFSRGGVEVTDNCPGTDWAANYESGSFFPIGETEVVLTATDASGNTSTCSFAVTVNDTEGAEVVANPIDVYLDETGGYTLAPEDLEMMADGTTDNYTPFEELELSAYPHIFNCGQVGEPIHTRLTVEDNEGNISRAWTVVTVYDTIAPVFAPVADVEIVLEPGVAETAIEYPAIEVTDNCMPTPELIEG</sequence>